<dbReference type="InterPro" id="IPR016280">
    <property type="entry name" value="PLC-beta"/>
</dbReference>
<feature type="active site" evidence="8">
    <location>
        <position position="374"/>
    </location>
</feature>
<dbReference type="FunFam" id="2.30.29.240:FF:000001">
    <property type="entry name" value="1-phosphatidylinositol 4,5-bisphosphate phosphodiesterase"/>
    <property type="match status" value="1"/>
</dbReference>
<dbReference type="PANTHER" id="PTHR10336">
    <property type="entry name" value="PHOSPHOINOSITIDE-SPECIFIC PHOSPHOLIPASE C FAMILY PROTEIN"/>
    <property type="match status" value="1"/>
</dbReference>
<dbReference type="Pfam" id="PF00387">
    <property type="entry name" value="PI-PLC-Y"/>
    <property type="match status" value="1"/>
</dbReference>
<reference evidence="14" key="2">
    <citation type="journal article" date="2021" name="Genome Biol. Evol.">
        <title>Developing a high-quality reference genome for a parasitic bivalve with doubly uniparental inheritance (Bivalvia: Unionida).</title>
        <authorList>
            <person name="Smith C.H."/>
        </authorList>
    </citation>
    <scope>NUCLEOTIDE SEQUENCE</scope>
    <source>
        <strain evidence="14">CHS0354</strain>
        <tissue evidence="14">Mantle</tissue>
    </source>
</reference>
<feature type="binding site" evidence="9">
    <location>
        <position position="357"/>
    </location>
    <ligand>
        <name>Ca(2+)</name>
        <dbReference type="ChEBI" id="CHEBI:29108"/>
    </ligand>
</feature>
<dbReference type="SMART" id="SM00148">
    <property type="entry name" value="PLCXc"/>
    <property type="match status" value="1"/>
</dbReference>
<dbReference type="SUPFAM" id="SSF49562">
    <property type="entry name" value="C2 domain (Calcium/lipid-binding domain, CaLB)"/>
    <property type="match status" value="1"/>
</dbReference>
<proteinExistence type="predicted"/>
<evidence type="ECO:0000256" key="1">
    <source>
        <dbReference type="ARBA" id="ARBA00022553"/>
    </source>
</evidence>
<dbReference type="InterPro" id="IPR001192">
    <property type="entry name" value="PI-PLC_fam"/>
</dbReference>
<dbReference type="SMART" id="SM00239">
    <property type="entry name" value="C2"/>
    <property type="match status" value="1"/>
</dbReference>
<keyword evidence="2 7" id="KW-0378">Hydrolase</keyword>
<keyword evidence="9" id="KW-0479">Metal-binding</keyword>
<dbReference type="Gene3D" id="1.20.1230.10">
    <property type="entry name" value="Phospholipase C beta, distal C-terminal domain"/>
    <property type="match status" value="1"/>
</dbReference>
<evidence type="ECO:0000259" key="12">
    <source>
        <dbReference type="PROSITE" id="PS50004"/>
    </source>
</evidence>
<dbReference type="InterPro" id="IPR000909">
    <property type="entry name" value="PLipase_C_PInositol-sp_X_dom"/>
</dbReference>
<dbReference type="InterPro" id="IPR014815">
    <property type="entry name" value="PLC-beta_C"/>
</dbReference>
<dbReference type="InterPro" id="IPR011992">
    <property type="entry name" value="EF-hand-dom_pair"/>
</dbReference>
<dbReference type="Pfam" id="PF17787">
    <property type="entry name" value="PH_14"/>
    <property type="match status" value="1"/>
</dbReference>
<evidence type="ECO:0000256" key="5">
    <source>
        <dbReference type="ARBA" id="ARBA00023098"/>
    </source>
</evidence>
<feature type="compositionally biased region" description="Basic and acidic residues" evidence="11">
    <location>
        <begin position="1039"/>
        <end position="1052"/>
    </location>
</feature>
<reference evidence="14" key="3">
    <citation type="submission" date="2023-05" db="EMBL/GenBank/DDBJ databases">
        <authorList>
            <person name="Smith C.H."/>
        </authorList>
    </citation>
    <scope>NUCLEOTIDE SEQUENCE</scope>
    <source>
        <strain evidence="14">CHS0354</strain>
        <tissue evidence="14">Mantle</tissue>
    </source>
</reference>
<comment type="catalytic activity">
    <reaction evidence="7 10">
        <text>a 1,2-diacyl-sn-glycero-3-phospho-(1D-myo-inositol-4,5-bisphosphate) + H2O = 1D-myo-inositol 1,4,5-trisphosphate + a 1,2-diacyl-sn-glycerol + H(+)</text>
        <dbReference type="Rhea" id="RHEA:33179"/>
        <dbReference type="ChEBI" id="CHEBI:15377"/>
        <dbReference type="ChEBI" id="CHEBI:15378"/>
        <dbReference type="ChEBI" id="CHEBI:17815"/>
        <dbReference type="ChEBI" id="CHEBI:58456"/>
        <dbReference type="ChEBI" id="CHEBI:203600"/>
        <dbReference type="EC" id="3.1.4.11"/>
    </reaction>
</comment>
<keyword evidence="3 9" id="KW-0106">Calcium</keyword>
<dbReference type="PANTHER" id="PTHR10336:SF36">
    <property type="entry name" value="1-PHOSPHATIDYLINOSITOL 4,5-BISPHOSPHATE PHOSPHODIESTERASE BETA-4"/>
    <property type="match status" value="1"/>
</dbReference>
<dbReference type="AlphaFoldDB" id="A0AAE0SVW8"/>
<dbReference type="CDD" id="cd08591">
    <property type="entry name" value="PI-PLCc_beta"/>
    <property type="match status" value="1"/>
</dbReference>
<dbReference type="Gene3D" id="2.60.40.150">
    <property type="entry name" value="C2 domain"/>
    <property type="match status" value="1"/>
</dbReference>
<feature type="binding site" evidence="9">
    <location>
        <position position="408"/>
    </location>
    <ligand>
        <name>Ca(2+)</name>
        <dbReference type="ChEBI" id="CHEBI:29108"/>
    </ligand>
</feature>
<dbReference type="Gene3D" id="1.10.238.10">
    <property type="entry name" value="EF-hand"/>
    <property type="match status" value="1"/>
</dbReference>
<accession>A0AAE0SVW8</accession>
<evidence type="ECO:0000256" key="7">
    <source>
        <dbReference type="PIRNR" id="PIRNR000956"/>
    </source>
</evidence>
<feature type="compositionally biased region" description="Basic and acidic residues" evidence="11">
    <location>
        <begin position="1070"/>
        <end position="1089"/>
    </location>
</feature>
<dbReference type="Pfam" id="PF00388">
    <property type="entry name" value="PI-PLC-X"/>
    <property type="match status" value="1"/>
</dbReference>
<gene>
    <name evidence="14" type="ORF">CHS0354_020418</name>
</gene>
<feature type="domain" description="PI-PLC Y-box" evidence="13">
    <location>
        <begin position="566"/>
        <end position="682"/>
    </location>
</feature>
<dbReference type="SUPFAM" id="SSF69989">
    <property type="entry name" value="C-terminal domain of PLC-beta"/>
    <property type="match status" value="1"/>
</dbReference>
<feature type="domain" description="C2" evidence="12">
    <location>
        <begin position="685"/>
        <end position="810"/>
    </location>
</feature>
<dbReference type="CDD" id="cd00275">
    <property type="entry name" value="C2_PLC_like"/>
    <property type="match status" value="1"/>
</dbReference>
<comment type="cofactor">
    <cofactor evidence="9">
        <name>Ca(2+)</name>
        <dbReference type="ChEBI" id="CHEBI:29108"/>
    </cofactor>
    <text evidence="9">Binds 1 Ca(2+) ion per subunit.</text>
</comment>
<dbReference type="InterPro" id="IPR001711">
    <property type="entry name" value="PLipase_C_Pinositol-sp_Y"/>
</dbReference>
<keyword evidence="15" id="KW-1185">Reference proteome</keyword>
<feature type="region of interest" description="Disordered" evidence="11">
    <location>
        <begin position="1039"/>
        <end position="1089"/>
    </location>
</feature>
<feature type="compositionally biased region" description="Polar residues" evidence="11">
    <location>
        <begin position="1053"/>
        <end position="1068"/>
    </location>
</feature>
<dbReference type="PROSITE" id="PS50007">
    <property type="entry name" value="PIPLC_X_DOMAIN"/>
    <property type="match status" value="1"/>
</dbReference>
<dbReference type="SUPFAM" id="SSF51695">
    <property type="entry name" value="PLC-like phosphodiesterases"/>
    <property type="match status" value="1"/>
</dbReference>
<dbReference type="InterPro" id="IPR053945">
    <property type="entry name" value="PLCB1-4-like_EFh"/>
</dbReference>
<dbReference type="InterPro" id="IPR035892">
    <property type="entry name" value="C2_domain_sf"/>
</dbReference>
<dbReference type="PROSITE" id="PS50004">
    <property type="entry name" value="C2"/>
    <property type="match status" value="1"/>
</dbReference>
<dbReference type="FunFam" id="2.60.40.150:FF:000008">
    <property type="entry name" value="1-phosphatidylinositol 4,5-bisphosphate phosphodiesterase"/>
    <property type="match status" value="1"/>
</dbReference>
<feature type="active site" evidence="8">
    <location>
        <position position="327"/>
    </location>
</feature>
<dbReference type="EMBL" id="JAEAOA010001240">
    <property type="protein sequence ID" value="KAK3598660.1"/>
    <property type="molecule type" value="Genomic_DNA"/>
</dbReference>
<dbReference type="CDD" id="cd13361">
    <property type="entry name" value="PH_PLC_beta"/>
    <property type="match status" value="1"/>
</dbReference>
<dbReference type="PRINTS" id="PR00390">
    <property type="entry name" value="PHPHLIPASEC"/>
</dbReference>
<protein>
    <recommendedName>
        <fullName evidence="7">1-phosphatidylinositol 4,5-bisphosphate phosphodiesterase</fullName>
        <ecNumber evidence="7">3.1.4.11</ecNumber>
    </recommendedName>
</protein>
<evidence type="ECO:0000256" key="10">
    <source>
        <dbReference type="RuleBase" id="RU361133"/>
    </source>
</evidence>
<evidence type="ECO:0000313" key="15">
    <source>
        <dbReference type="Proteomes" id="UP001195483"/>
    </source>
</evidence>
<dbReference type="GO" id="GO:0048015">
    <property type="term" value="P:phosphatidylinositol-mediated signaling"/>
    <property type="evidence" value="ECO:0007669"/>
    <property type="project" value="TreeGrafter"/>
</dbReference>
<dbReference type="GO" id="GO:0004435">
    <property type="term" value="F:phosphatidylinositol-4,5-bisphosphate phospholipase C activity"/>
    <property type="evidence" value="ECO:0007669"/>
    <property type="project" value="UniProtKB-UniRule"/>
</dbReference>
<feature type="binding site" evidence="9">
    <location>
        <position position="328"/>
    </location>
    <ligand>
        <name>Ca(2+)</name>
        <dbReference type="ChEBI" id="CHEBI:29108"/>
    </ligand>
</feature>
<dbReference type="InterPro" id="IPR042531">
    <property type="entry name" value="PLC-beta_C_sf"/>
</dbReference>
<feature type="region of interest" description="Disordered" evidence="11">
    <location>
        <begin position="954"/>
        <end position="978"/>
    </location>
</feature>
<evidence type="ECO:0000256" key="6">
    <source>
        <dbReference type="ARBA" id="ARBA00023224"/>
    </source>
</evidence>
<dbReference type="SUPFAM" id="SSF50729">
    <property type="entry name" value="PH domain-like"/>
    <property type="match status" value="1"/>
</dbReference>
<dbReference type="Gene3D" id="3.20.20.190">
    <property type="entry name" value="Phosphatidylinositol (PI) phosphodiesterase"/>
    <property type="match status" value="1"/>
</dbReference>
<organism evidence="14 15">
    <name type="scientific">Potamilus streckersoni</name>
    <dbReference type="NCBI Taxonomy" id="2493646"/>
    <lineage>
        <taxon>Eukaryota</taxon>
        <taxon>Metazoa</taxon>
        <taxon>Spiralia</taxon>
        <taxon>Lophotrochozoa</taxon>
        <taxon>Mollusca</taxon>
        <taxon>Bivalvia</taxon>
        <taxon>Autobranchia</taxon>
        <taxon>Heteroconchia</taxon>
        <taxon>Palaeoheterodonta</taxon>
        <taxon>Unionida</taxon>
        <taxon>Unionoidea</taxon>
        <taxon>Unionidae</taxon>
        <taxon>Ambleminae</taxon>
        <taxon>Lampsilini</taxon>
        <taxon>Potamilus</taxon>
    </lineage>
</organism>
<dbReference type="SUPFAM" id="SSF47473">
    <property type="entry name" value="EF-hand"/>
    <property type="match status" value="1"/>
</dbReference>
<feature type="compositionally biased region" description="Basic and acidic residues" evidence="11">
    <location>
        <begin position="880"/>
        <end position="892"/>
    </location>
</feature>
<evidence type="ECO:0000259" key="13">
    <source>
        <dbReference type="PROSITE" id="PS50008"/>
    </source>
</evidence>
<evidence type="ECO:0000256" key="9">
    <source>
        <dbReference type="PIRSR" id="PIRSR000956-2"/>
    </source>
</evidence>
<dbReference type="Pfam" id="PF08703">
    <property type="entry name" value="PLC-beta_C"/>
    <property type="match status" value="1"/>
</dbReference>
<evidence type="ECO:0000256" key="3">
    <source>
        <dbReference type="ARBA" id="ARBA00022837"/>
    </source>
</evidence>
<name>A0AAE0SVW8_9BIVA</name>
<dbReference type="PIRSF" id="PIRSF000956">
    <property type="entry name" value="PLC-beta"/>
    <property type="match status" value="1"/>
</dbReference>
<dbReference type="InterPro" id="IPR000008">
    <property type="entry name" value="C2_dom"/>
</dbReference>
<reference evidence="14" key="1">
    <citation type="journal article" date="2021" name="Genome Biol. Evol.">
        <title>A High-Quality Reference Genome for a Parasitic Bivalve with Doubly Uniparental Inheritance (Bivalvia: Unionida).</title>
        <authorList>
            <person name="Smith C.H."/>
        </authorList>
    </citation>
    <scope>NUCLEOTIDE SEQUENCE</scope>
    <source>
        <strain evidence="14">CHS0354</strain>
    </source>
</reference>
<keyword evidence="4 7" id="KW-0442">Lipid degradation</keyword>
<keyword evidence="5 7" id="KW-0443">Lipid metabolism</keyword>
<feature type="compositionally biased region" description="Basic and acidic residues" evidence="11">
    <location>
        <begin position="954"/>
        <end position="969"/>
    </location>
</feature>
<dbReference type="GO" id="GO:0051209">
    <property type="term" value="P:release of sequestered calcium ion into cytosol"/>
    <property type="evidence" value="ECO:0007669"/>
    <property type="project" value="TreeGrafter"/>
</dbReference>
<dbReference type="InterPro" id="IPR017946">
    <property type="entry name" value="PLC-like_Pdiesterase_TIM-brl"/>
</dbReference>
<evidence type="ECO:0000313" key="14">
    <source>
        <dbReference type="EMBL" id="KAK3598660.1"/>
    </source>
</evidence>
<keyword evidence="1" id="KW-0597">Phosphoprotein</keyword>
<dbReference type="InterPro" id="IPR037862">
    <property type="entry name" value="PLC-beta_PH"/>
</dbReference>
<feature type="region of interest" description="Disordered" evidence="11">
    <location>
        <begin position="869"/>
        <end position="892"/>
    </location>
</feature>
<evidence type="ECO:0000256" key="11">
    <source>
        <dbReference type="SAM" id="MobiDB-lite"/>
    </source>
</evidence>
<dbReference type="Gene3D" id="2.30.29.240">
    <property type="match status" value="1"/>
</dbReference>
<comment type="caution">
    <text evidence="14">The sequence shown here is derived from an EMBL/GenBank/DDBJ whole genome shotgun (WGS) entry which is preliminary data.</text>
</comment>
<evidence type="ECO:0000256" key="8">
    <source>
        <dbReference type="PIRSR" id="PIRSR000956-1"/>
    </source>
</evidence>
<evidence type="ECO:0000256" key="4">
    <source>
        <dbReference type="ARBA" id="ARBA00022963"/>
    </source>
</evidence>
<keyword evidence="6 7" id="KW-0807">Transducer</keyword>
<dbReference type="Proteomes" id="UP001195483">
    <property type="component" value="Unassembled WGS sequence"/>
</dbReference>
<dbReference type="EC" id="3.1.4.11" evidence="7"/>
<dbReference type="GO" id="GO:0005509">
    <property type="term" value="F:calcium ion binding"/>
    <property type="evidence" value="ECO:0007669"/>
    <property type="project" value="UniProtKB-UniRule"/>
</dbReference>
<feature type="binding site" evidence="9">
    <location>
        <position position="359"/>
    </location>
    <ligand>
        <name>Ca(2+)</name>
        <dbReference type="ChEBI" id="CHEBI:29108"/>
    </ligand>
</feature>
<dbReference type="GO" id="GO:0016042">
    <property type="term" value="P:lipid catabolic process"/>
    <property type="evidence" value="ECO:0007669"/>
    <property type="project" value="UniProtKB-KW"/>
</dbReference>
<dbReference type="SMART" id="SM00149">
    <property type="entry name" value="PLCYc"/>
    <property type="match status" value="1"/>
</dbReference>
<dbReference type="Pfam" id="PF00168">
    <property type="entry name" value="C2"/>
    <property type="match status" value="1"/>
</dbReference>
<sequence length="1150" mass="132478">MAKTYDFQWRILVPELLQKGAIFDRWDEECSLLEPNCLVRVDEYGFFIFWKSDGKEGQVLEISQVNDIRLGLPPKINDPKVIIDLEQKGTGSMDSRTVTICSGLDLVNINYTPMIARDQETAKMWFEGLRKLTPNTKANNICPMTSLKKHWMKLCFMVNPSGKIPVRSITRTFASGRTEKMIMQCLKDLGLPGGKCDEVEISAFTFDKFYELYHKICPRTDIEDLFKELSGNTPYLTDEDLVQFFNERQRDPRLNEILFPEYNRDSVRNIIDRYELNDEYKSKNWMSLDGFCRYLMSDDNAPVFLDRLDIYQDMEQPLSHYYINSSHNTYLTGRQFGGRSSVEMYRQVLLAGCRCVELDCWDGRNEDQEPIITHGKAMCTDILFKDVIQAIKETAFVTSEYPVILSFENHCSKFQQYKMAKYCEDILGDYLLKQPIENYPLEPGVPLPSPKDLKKKIFIKNKRLKPEVEKKQLELFLKGVDAVNDGEPGEDPNIVTAIVDGEEGPLNDLDPTTACVDTDAHPELNSVCSEENDSSIKKVILTADEEQALMSNYHYTGATTNIHPLLSAMVNYTQPVKFQGFDVSEERNIHYHMSSFNENTGLGYLKTQAIEFVNYNKRQMSRIYPKGGRVDSSNYMPQIFWNAGCQMVALNFQTPDLAMQLNQGKFEYNGNCGYLLKPDFMRRPDRTFDPFSESPISGVIAAHCSVQVISGQFLSDKKIGTYVEVDMYGLPTDTIRKEFRTKVVPANGLNPVYNEESFVFRKVVLPDLAVLRIAVYEETGKLIGQRILPLDGLQAGYRHIPLRTEGNFPLSLPTVFCRIILKTYVPEDLQDFVDAISNPKLPQAEKRAKQMMKIGIDENDIIDVPIVHKHKENGPVTPESSKKEKDEKKEELNFEPITREALKIDKNFGKLLKKQQKELDTLKKKHQKERSIMQRQHCTVVDKLVATHDKEKQAAEKSAEKMVKKKGDTSDAQSQKVNSLIDDHKAKVRDLVIDQTKEWSEMVVNQVTEEHGLRKEHTVQQNELLKKLLLEAQQEQLKELEGRQDRENKETRANQARQSVESSKSVMNDKSIKNKAERERRFREINENNLKKFLDERKRQAMKHSRQAELLKKTHLEQLEKFAKESERDLEIADMVHTEAKLATKPETDV</sequence>
<dbReference type="PROSITE" id="PS50008">
    <property type="entry name" value="PIPLC_Y_DOMAIN"/>
    <property type="match status" value="1"/>
</dbReference>
<evidence type="ECO:0000256" key="2">
    <source>
        <dbReference type="ARBA" id="ARBA00022801"/>
    </source>
</evidence>
<dbReference type="FunFam" id="1.10.238.10:FF:000024">
    <property type="entry name" value="1-phosphatidylinositol 4,5-bisphosphate phosphodiesterase"/>
    <property type="match status" value="1"/>
</dbReference>
<dbReference type="GO" id="GO:0046488">
    <property type="term" value="P:phosphatidylinositol metabolic process"/>
    <property type="evidence" value="ECO:0007669"/>
    <property type="project" value="TreeGrafter"/>
</dbReference>
<dbReference type="Pfam" id="PF22631">
    <property type="entry name" value="PLCB1-4-like_EFh"/>
    <property type="match status" value="1"/>
</dbReference>